<reference evidence="3 4" key="1">
    <citation type="submission" date="2016-11" db="EMBL/GenBank/DDBJ databases">
        <title>The macronuclear genome of Stentor coeruleus: a giant cell with tiny introns.</title>
        <authorList>
            <person name="Slabodnick M."/>
            <person name="Ruby J.G."/>
            <person name="Reiff S.B."/>
            <person name="Swart E.C."/>
            <person name="Gosai S."/>
            <person name="Prabakaran S."/>
            <person name="Witkowska E."/>
            <person name="Larue G.E."/>
            <person name="Fisher S."/>
            <person name="Freeman R.M."/>
            <person name="Gunawardena J."/>
            <person name="Chu W."/>
            <person name="Stover N.A."/>
            <person name="Gregory B.D."/>
            <person name="Nowacki M."/>
            <person name="Derisi J."/>
            <person name="Roy S.W."/>
            <person name="Marshall W.F."/>
            <person name="Sood P."/>
        </authorList>
    </citation>
    <scope>NUCLEOTIDE SEQUENCE [LARGE SCALE GENOMIC DNA]</scope>
    <source>
        <strain evidence="3">WM001</strain>
    </source>
</reference>
<organism evidence="3 4">
    <name type="scientific">Stentor coeruleus</name>
    <dbReference type="NCBI Taxonomy" id="5963"/>
    <lineage>
        <taxon>Eukaryota</taxon>
        <taxon>Sar</taxon>
        <taxon>Alveolata</taxon>
        <taxon>Ciliophora</taxon>
        <taxon>Postciliodesmatophora</taxon>
        <taxon>Heterotrichea</taxon>
        <taxon>Heterotrichida</taxon>
        <taxon>Stentoridae</taxon>
        <taxon>Stentor</taxon>
    </lineage>
</organism>
<evidence type="ECO:0000256" key="2">
    <source>
        <dbReference type="SAM" id="MobiDB-lite"/>
    </source>
</evidence>
<accession>A0A1R2C4M3</accession>
<dbReference type="AlphaFoldDB" id="A0A1R2C4M3"/>
<keyword evidence="4" id="KW-1185">Reference proteome</keyword>
<dbReference type="OrthoDB" id="324368at2759"/>
<evidence type="ECO:0000256" key="1">
    <source>
        <dbReference type="SAM" id="Coils"/>
    </source>
</evidence>
<protein>
    <submittedName>
        <fullName evidence="3">Uncharacterized protein</fullName>
    </submittedName>
</protein>
<evidence type="ECO:0000313" key="4">
    <source>
        <dbReference type="Proteomes" id="UP000187209"/>
    </source>
</evidence>
<feature type="compositionally biased region" description="Polar residues" evidence="2">
    <location>
        <begin position="481"/>
        <end position="496"/>
    </location>
</feature>
<feature type="coiled-coil region" evidence="1">
    <location>
        <begin position="156"/>
        <end position="187"/>
    </location>
</feature>
<sequence>MTSEESKVITIDKTLIRKLLKKLTSLFYDDIKTLCEVAGYHITDLMPKPKESFVEKGSPSDVENVRFLHYEENRIAKLLKISSDLASNPDVNLHKSPSTINIMKQLNIHVVQHHRNSRTNSVNFGETYKSFHKPQDIIQYNYEREKEKYNKSLQMIEKISSIKEEANRKAEEKLKRIADREKKLLADKMKKEEEHEKHTQMQIERRKNILQRKYQIEESIDNQCYDIGILLEKRMNQLSEREKRILREKMRKKESKIRERINNEFQKIVVEDMKVKEEGKEVEVMINELKNKIESRVQQYEGNISKRIQNARNHSEKVEQRFSQNLKDEFQKQEEKLKKIIDKTKKCEEKKDKKTFKSKENAEKLKIDIERSFDRRNRGVKDLYEAELLRIEIIKQREKEKTKTFNNIKSQINEVHMEKKYRNTTREIHHSNKYSQNQEDNLRYKERVMEKHQRLVQVAEEIKIHKDLLSNIKRRNNYEVQNARSFHSSPLKIKSSSVHDSKERDISPNHMD</sequence>
<comment type="caution">
    <text evidence="3">The sequence shown here is derived from an EMBL/GenBank/DDBJ whole genome shotgun (WGS) entry which is preliminary data.</text>
</comment>
<name>A0A1R2C4M3_9CILI</name>
<gene>
    <name evidence="3" type="ORF">SteCoe_15025</name>
</gene>
<evidence type="ECO:0000313" key="3">
    <source>
        <dbReference type="EMBL" id="OMJ83930.1"/>
    </source>
</evidence>
<dbReference type="EMBL" id="MPUH01000286">
    <property type="protein sequence ID" value="OMJ83930.1"/>
    <property type="molecule type" value="Genomic_DNA"/>
</dbReference>
<feature type="compositionally biased region" description="Basic and acidic residues" evidence="2">
    <location>
        <begin position="497"/>
        <end position="512"/>
    </location>
</feature>
<feature type="region of interest" description="Disordered" evidence="2">
    <location>
        <begin position="481"/>
        <end position="512"/>
    </location>
</feature>
<feature type="coiled-coil region" evidence="1">
    <location>
        <begin position="323"/>
        <end position="350"/>
    </location>
</feature>
<keyword evidence="1" id="KW-0175">Coiled coil</keyword>
<dbReference type="Proteomes" id="UP000187209">
    <property type="component" value="Unassembled WGS sequence"/>
</dbReference>
<proteinExistence type="predicted"/>